<evidence type="ECO:0000256" key="3">
    <source>
        <dbReference type="ARBA" id="ARBA00023163"/>
    </source>
</evidence>
<comment type="caution">
    <text evidence="6">The sequence shown here is derived from an EMBL/GenBank/DDBJ whole genome shotgun (WGS) entry which is preliminary data.</text>
</comment>
<gene>
    <name evidence="6" type="ORF">KQI42_13780</name>
</gene>
<keyword evidence="2" id="KW-0238">DNA-binding</keyword>
<dbReference type="InterPro" id="IPR001347">
    <property type="entry name" value="SIS_dom"/>
</dbReference>
<keyword evidence="1" id="KW-0805">Transcription regulation</keyword>
<reference evidence="6 7" key="1">
    <citation type="submission" date="2021-06" db="EMBL/GenBank/DDBJ databases">
        <authorList>
            <person name="Sun Q."/>
            <person name="Li D."/>
        </authorList>
    </citation>
    <scope>NUCLEOTIDE SEQUENCE [LARGE SCALE GENOMIC DNA]</scope>
    <source>
        <strain evidence="6 7">MSJ-40</strain>
    </source>
</reference>
<dbReference type="Proteomes" id="UP000749471">
    <property type="component" value="Unassembled WGS sequence"/>
</dbReference>
<dbReference type="InterPro" id="IPR000281">
    <property type="entry name" value="HTH_RpiR"/>
</dbReference>
<dbReference type="Pfam" id="PF01380">
    <property type="entry name" value="SIS"/>
    <property type="match status" value="1"/>
</dbReference>
<evidence type="ECO:0000259" key="5">
    <source>
        <dbReference type="PROSITE" id="PS51464"/>
    </source>
</evidence>
<proteinExistence type="predicted"/>
<keyword evidence="7" id="KW-1185">Reference proteome</keyword>
<protein>
    <submittedName>
        <fullName evidence="6">MurR/RpiR family transcriptional regulator</fullName>
    </submittedName>
</protein>
<dbReference type="EMBL" id="JAHLPM010000012">
    <property type="protein sequence ID" value="MBU5439088.1"/>
    <property type="molecule type" value="Genomic_DNA"/>
</dbReference>
<dbReference type="PROSITE" id="PS51464">
    <property type="entry name" value="SIS"/>
    <property type="match status" value="1"/>
</dbReference>
<evidence type="ECO:0000313" key="7">
    <source>
        <dbReference type="Proteomes" id="UP000749471"/>
    </source>
</evidence>
<dbReference type="InterPro" id="IPR035472">
    <property type="entry name" value="RpiR-like_SIS"/>
</dbReference>
<name>A0ABS6EA82_9FIRM</name>
<accession>A0ABS6EA82</accession>
<sequence>MDLSKLTERYSELTGLEKKIIEYIMTNSEKVIHLTANEIAEKLYVSKTSVINLSKKLGFDGYSELRYYVKDYVQNKKKKDQILSFQDILGNIHGEVSKTLALQSEKNIKAIVEKILNSKMLYIVARGASEPIADLLSSRLALLKVKSILIRDPNLIDVLGEGLGEGETIFVMSLSGETEKILNITKAARARSIDVIALTSFSNNSLQKLANYNMFCFADDTETKYNDLISRIGLHTLTHILITYIDMHRKE</sequence>
<dbReference type="Pfam" id="PF01418">
    <property type="entry name" value="HTH_6"/>
    <property type="match status" value="1"/>
</dbReference>
<feature type="domain" description="HTH rpiR-type" evidence="4">
    <location>
        <begin position="1"/>
        <end position="76"/>
    </location>
</feature>
<evidence type="ECO:0000256" key="2">
    <source>
        <dbReference type="ARBA" id="ARBA00023125"/>
    </source>
</evidence>
<evidence type="ECO:0000313" key="6">
    <source>
        <dbReference type="EMBL" id="MBU5439088.1"/>
    </source>
</evidence>
<dbReference type="InterPro" id="IPR047640">
    <property type="entry name" value="RpiR-like"/>
</dbReference>
<dbReference type="PROSITE" id="PS51071">
    <property type="entry name" value="HTH_RPIR"/>
    <property type="match status" value="1"/>
</dbReference>
<dbReference type="RefSeq" id="WP_216520785.1">
    <property type="nucleotide sequence ID" value="NZ_JAHLPM010000012.1"/>
</dbReference>
<evidence type="ECO:0000256" key="1">
    <source>
        <dbReference type="ARBA" id="ARBA00023015"/>
    </source>
</evidence>
<feature type="domain" description="SIS" evidence="5">
    <location>
        <begin position="111"/>
        <end position="251"/>
    </location>
</feature>
<organism evidence="6 7">
    <name type="scientific">Tissierella simiarum</name>
    <dbReference type="NCBI Taxonomy" id="2841534"/>
    <lineage>
        <taxon>Bacteria</taxon>
        <taxon>Bacillati</taxon>
        <taxon>Bacillota</taxon>
        <taxon>Tissierellia</taxon>
        <taxon>Tissierellales</taxon>
        <taxon>Tissierellaceae</taxon>
        <taxon>Tissierella</taxon>
    </lineage>
</organism>
<dbReference type="PANTHER" id="PTHR30514">
    <property type="entry name" value="GLUCOKINASE"/>
    <property type="match status" value="1"/>
</dbReference>
<keyword evidence="3" id="KW-0804">Transcription</keyword>
<dbReference type="CDD" id="cd05013">
    <property type="entry name" value="SIS_RpiR"/>
    <property type="match status" value="1"/>
</dbReference>
<evidence type="ECO:0000259" key="4">
    <source>
        <dbReference type="PROSITE" id="PS51071"/>
    </source>
</evidence>
<dbReference type="PANTHER" id="PTHR30514:SF21">
    <property type="entry name" value="RPIR-FAMILY TRANSCRIPTIONAL REGULATOR"/>
    <property type="match status" value="1"/>
</dbReference>